<dbReference type="EMBL" id="BNDY01000003">
    <property type="protein sequence ID" value="GHI38007.1"/>
    <property type="molecule type" value="Genomic_DNA"/>
</dbReference>
<keyword evidence="2" id="KW-1185">Reference proteome</keyword>
<sequence>MPGELDAVARRVRRLEELRKGRYVERANNALHRVWEAGHRPTTIRLRRDLLSSGPQDPAPALTQLLRPRGVALRFYLLAVFEAQCRLTAGEKWTADGSPPLKGPHRSWADFVAVDGAFDQPGNAYMPATRVDRDIQTLRVQQIHGALRTLEALGPDDQRSLVEVPKTKSSSRSYAAFSLMQEGGRGDTQTPNLYTVPRARWNTTFTVPATFFLRGWIQVLQPSEVATWLILQWLAQTMPNKHTESGVYLYANTRNDYFRLRRDSYEDACNRLLEFGLVQYARPGTTVAADAESPSEPQSSSGLNAALAAAFLAPRTHGDSYEPDRYQVTDEGLAQDASEKCFKESLLRQKSLERRRELSTKASGATG</sequence>
<comment type="caution">
    <text evidence="1">The sequence shown here is derived from an EMBL/GenBank/DDBJ whole genome shotgun (WGS) entry which is preliminary data.</text>
</comment>
<reference evidence="1" key="1">
    <citation type="submission" date="2024-05" db="EMBL/GenBank/DDBJ databases">
        <title>Whole genome shotgun sequence of Streptomyces violascens NBRC 12920.</title>
        <authorList>
            <person name="Komaki H."/>
            <person name="Tamura T."/>
        </authorList>
    </citation>
    <scope>NUCLEOTIDE SEQUENCE</scope>
    <source>
        <strain evidence="1">NBRC 12920</strain>
    </source>
</reference>
<dbReference type="Proteomes" id="UP001050808">
    <property type="component" value="Unassembled WGS sequence"/>
</dbReference>
<evidence type="ECO:0000313" key="1">
    <source>
        <dbReference type="EMBL" id="GHI38007.1"/>
    </source>
</evidence>
<organism evidence="1 2">
    <name type="scientific">Streptomyces violascens</name>
    <dbReference type="NCBI Taxonomy" id="67381"/>
    <lineage>
        <taxon>Bacteria</taxon>
        <taxon>Bacillati</taxon>
        <taxon>Actinomycetota</taxon>
        <taxon>Actinomycetes</taxon>
        <taxon>Kitasatosporales</taxon>
        <taxon>Streptomycetaceae</taxon>
        <taxon>Streptomyces</taxon>
    </lineage>
</organism>
<protein>
    <submittedName>
        <fullName evidence="1">Uncharacterized protein</fullName>
    </submittedName>
</protein>
<gene>
    <name evidence="1" type="ORF">Sviol_24150</name>
</gene>
<proteinExistence type="predicted"/>
<evidence type="ECO:0000313" key="2">
    <source>
        <dbReference type="Proteomes" id="UP001050808"/>
    </source>
</evidence>
<name>A0ABQ3QL61_9ACTN</name>
<accession>A0ABQ3QL61</accession>